<dbReference type="Proteomes" id="UP000297555">
    <property type="component" value="Unassembled WGS sequence"/>
</dbReference>
<dbReference type="RefSeq" id="WP_134826636.1">
    <property type="nucleotide sequence ID" value="NZ_SPDQ01000014.1"/>
</dbReference>
<dbReference type="AlphaFoldDB" id="A0A4Y8VIT8"/>
<proteinExistence type="predicted"/>
<name>A0A4Y8VIT8_9PSED</name>
<dbReference type="OrthoDB" id="6902906at2"/>
<reference evidence="1 2" key="1">
    <citation type="submission" date="2019-03" db="EMBL/GenBank/DDBJ databases">
        <title>Draft genome sequence of humic substances-degrading Pseudomonas kribbensis CHA-19 from forest soil.</title>
        <authorList>
            <person name="Kim D."/>
        </authorList>
    </citation>
    <scope>NUCLEOTIDE SEQUENCE [LARGE SCALE GENOMIC DNA]</scope>
    <source>
        <strain evidence="1 2">CHA-19</strain>
    </source>
</reference>
<evidence type="ECO:0000313" key="2">
    <source>
        <dbReference type="Proteomes" id="UP000297555"/>
    </source>
</evidence>
<organism evidence="1 2">
    <name type="scientific">Pseudomonas kribbensis</name>
    <dbReference type="NCBI Taxonomy" id="1628086"/>
    <lineage>
        <taxon>Bacteria</taxon>
        <taxon>Pseudomonadati</taxon>
        <taxon>Pseudomonadota</taxon>
        <taxon>Gammaproteobacteria</taxon>
        <taxon>Pseudomonadales</taxon>
        <taxon>Pseudomonadaceae</taxon>
        <taxon>Pseudomonas</taxon>
    </lineage>
</organism>
<protein>
    <submittedName>
        <fullName evidence="1">Uncharacterized protein</fullName>
    </submittedName>
</protein>
<dbReference type="EMBL" id="SPDQ01000014">
    <property type="protein sequence ID" value="TFH80362.1"/>
    <property type="molecule type" value="Genomic_DNA"/>
</dbReference>
<evidence type="ECO:0000313" key="1">
    <source>
        <dbReference type="EMBL" id="TFH80362.1"/>
    </source>
</evidence>
<sequence>MEANIDATLFITETRFDRQILLLSKLSNQTRLELVIWLYPESRVDNVIGYRVNSPTSVNAIPVTTYAGHIAGRCTQRLPITDDLIRAIALNEVDFIDECDSLCVYHPSQAEWVASVISHEGVILIKDGSLLVGLEVLDFKVTPHAPSWW</sequence>
<gene>
    <name evidence="1" type="ORF">E4J90_12920</name>
</gene>
<comment type="caution">
    <text evidence="1">The sequence shown here is derived from an EMBL/GenBank/DDBJ whole genome shotgun (WGS) entry which is preliminary data.</text>
</comment>
<accession>A0A4Y8VIT8</accession>